<dbReference type="AlphaFoldDB" id="A0A8J5JLY0"/>
<evidence type="ECO:0000256" key="2">
    <source>
        <dbReference type="ARBA" id="ARBA00022737"/>
    </source>
</evidence>
<dbReference type="Pfam" id="PF04968">
    <property type="entry name" value="CHORD"/>
    <property type="match status" value="2"/>
</dbReference>
<feature type="domain" description="CS" evidence="5">
    <location>
        <begin position="225"/>
        <end position="314"/>
    </location>
</feature>
<dbReference type="Pfam" id="PF04969">
    <property type="entry name" value="CS"/>
    <property type="match status" value="1"/>
</dbReference>
<evidence type="ECO:0000259" key="5">
    <source>
        <dbReference type="PROSITE" id="PS51203"/>
    </source>
</evidence>
<evidence type="ECO:0000256" key="4">
    <source>
        <dbReference type="SAM" id="MobiDB-lite"/>
    </source>
</evidence>
<evidence type="ECO:0000259" key="6">
    <source>
        <dbReference type="PROSITE" id="PS51401"/>
    </source>
</evidence>
<feature type="domain" description="CHORD" evidence="6">
    <location>
        <begin position="151"/>
        <end position="215"/>
    </location>
</feature>
<dbReference type="InterPro" id="IPR007051">
    <property type="entry name" value="CHORD_dom"/>
</dbReference>
<dbReference type="PROSITE" id="PS51401">
    <property type="entry name" value="CHORD"/>
    <property type="match status" value="2"/>
</dbReference>
<keyword evidence="8" id="KW-1185">Reference proteome</keyword>
<evidence type="ECO:0000256" key="3">
    <source>
        <dbReference type="ARBA" id="ARBA00022833"/>
    </source>
</evidence>
<dbReference type="PANTHER" id="PTHR46983">
    <property type="entry name" value="CYSTEINE AND HISTIDINE-RICH DOMAIN-CONTAINING PROTEIN 1"/>
    <property type="match status" value="1"/>
</dbReference>
<dbReference type="InterPro" id="IPR008978">
    <property type="entry name" value="HSP20-like_chaperone"/>
</dbReference>
<reference evidence="7" key="1">
    <citation type="journal article" date="2021" name="Sci. Adv.">
        <title>The American lobster genome reveals insights on longevity, neural, and immune adaptations.</title>
        <authorList>
            <person name="Polinski J.M."/>
            <person name="Zimin A.V."/>
            <person name="Clark K.F."/>
            <person name="Kohn A.B."/>
            <person name="Sadowski N."/>
            <person name="Timp W."/>
            <person name="Ptitsyn A."/>
            <person name="Khanna P."/>
            <person name="Romanova D.Y."/>
            <person name="Williams P."/>
            <person name="Greenwood S.J."/>
            <person name="Moroz L.L."/>
            <person name="Walt D.R."/>
            <person name="Bodnar A.G."/>
        </authorList>
    </citation>
    <scope>NUCLEOTIDE SEQUENCE</scope>
    <source>
        <strain evidence="7">GMGI-L3</strain>
    </source>
</reference>
<sequence length="351" mass="39370">MATVQCYNKGCGQKFKLEENTDDACEYHPGAPIFHDAYKGWSCCNKKSTDFTTFLNTKGCTKGRHNPDKPVEPQKPKIDQSTRDEVITVESSKQAPALPRPEFDSPLKRLPLTVSQSLKQALEKTEGQKDTENKTDGDEKNICGVKIGENCQNNGCKISYEGEHSNLDMCKYHPGIPIFHEGLKYWSCCRKKTTDFTEFLEQLGCSTGILSRGSCQFLCQETKKVAACRYDWHQTATHVYVAVYAKLSDPAVTFVEANPIRLNANIVFGEANVFTLDIELRGLIDIDQSSVSLAASKVEIKLRKAEPSSWRTLNIEREQMSENKTDDEKADEKAEEEGLEEMVDAVDLSDL</sequence>
<feature type="region of interest" description="Disordered" evidence="4">
    <location>
        <begin position="60"/>
        <end position="109"/>
    </location>
</feature>
<dbReference type="Gene3D" id="4.10.1130.20">
    <property type="match status" value="2"/>
</dbReference>
<keyword evidence="2" id="KW-0677">Repeat</keyword>
<feature type="compositionally biased region" description="Acidic residues" evidence="4">
    <location>
        <begin position="333"/>
        <end position="351"/>
    </location>
</feature>
<dbReference type="EMBL" id="JAHLQT010036095">
    <property type="protein sequence ID" value="KAG7157930.1"/>
    <property type="molecule type" value="Genomic_DNA"/>
</dbReference>
<dbReference type="Gene3D" id="2.60.40.790">
    <property type="match status" value="1"/>
</dbReference>
<dbReference type="InterPro" id="IPR039790">
    <property type="entry name" value="CHRD1"/>
</dbReference>
<dbReference type="InterPro" id="IPR007052">
    <property type="entry name" value="CS_dom"/>
</dbReference>
<dbReference type="Proteomes" id="UP000747542">
    <property type="component" value="Unassembled WGS sequence"/>
</dbReference>
<gene>
    <name evidence="7" type="primary">CHORD-L</name>
    <name evidence="7" type="ORF">Hamer_G019798</name>
</gene>
<feature type="compositionally biased region" description="Basic and acidic residues" evidence="4">
    <location>
        <begin position="65"/>
        <end position="86"/>
    </location>
</feature>
<comment type="caution">
    <text evidence="7">The sequence shown here is derived from an EMBL/GenBank/DDBJ whole genome shotgun (WGS) entry which is preliminary data.</text>
</comment>
<proteinExistence type="predicted"/>
<accession>A0A8J5JLY0</accession>
<keyword evidence="1" id="KW-0479">Metal-binding</keyword>
<evidence type="ECO:0000313" key="8">
    <source>
        <dbReference type="Proteomes" id="UP000747542"/>
    </source>
</evidence>
<dbReference type="SUPFAM" id="SSF49764">
    <property type="entry name" value="HSP20-like chaperones"/>
    <property type="match status" value="1"/>
</dbReference>
<dbReference type="GO" id="GO:0046872">
    <property type="term" value="F:metal ion binding"/>
    <property type="evidence" value="ECO:0007669"/>
    <property type="project" value="UniProtKB-KW"/>
</dbReference>
<dbReference type="PANTHER" id="PTHR46983:SF3">
    <property type="entry name" value="CHPADIPLOID STATE MAINTENANCE PROTEIN CHPA"/>
    <property type="match status" value="1"/>
</dbReference>
<keyword evidence="3" id="KW-0862">Zinc</keyword>
<organism evidence="7 8">
    <name type="scientific">Homarus americanus</name>
    <name type="common">American lobster</name>
    <dbReference type="NCBI Taxonomy" id="6706"/>
    <lineage>
        <taxon>Eukaryota</taxon>
        <taxon>Metazoa</taxon>
        <taxon>Ecdysozoa</taxon>
        <taxon>Arthropoda</taxon>
        <taxon>Crustacea</taxon>
        <taxon>Multicrustacea</taxon>
        <taxon>Malacostraca</taxon>
        <taxon>Eumalacostraca</taxon>
        <taxon>Eucarida</taxon>
        <taxon>Decapoda</taxon>
        <taxon>Pleocyemata</taxon>
        <taxon>Astacidea</taxon>
        <taxon>Nephropoidea</taxon>
        <taxon>Nephropidae</taxon>
        <taxon>Homarus</taxon>
    </lineage>
</organism>
<feature type="region of interest" description="Disordered" evidence="4">
    <location>
        <begin position="313"/>
        <end position="351"/>
    </location>
</feature>
<name>A0A8J5JLY0_HOMAM</name>
<evidence type="ECO:0000313" key="7">
    <source>
        <dbReference type="EMBL" id="KAG7157930.1"/>
    </source>
</evidence>
<dbReference type="PROSITE" id="PS51203">
    <property type="entry name" value="CS"/>
    <property type="match status" value="1"/>
</dbReference>
<protein>
    <submittedName>
        <fullName evidence="7">Cysteine and histidine-rich domain-containing protein-like</fullName>
    </submittedName>
</protein>
<feature type="domain" description="CHORD" evidence="6">
    <location>
        <begin position="6"/>
        <end position="65"/>
    </location>
</feature>
<dbReference type="CDD" id="cd06488">
    <property type="entry name" value="p23_melusin_like"/>
    <property type="match status" value="1"/>
</dbReference>
<feature type="compositionally biased region" description="Basic and acidic residues" evidence="4">
    <location>
        <begin position="314"/>
        <end position="332"/>
    </location>
</feature>
<evidence type="ECO:0000256" key="1">
    <source>
        <dbReference type="ARBA" id="ARBA00022723"/>
    </source>
</evidence>